<reference evidence="2 3" key="1">
    <citation type="submission" date="2021-05" db="EMBL/GenBank/DDBJ databases">
        <title>Molecular characterization for Shewanella algae harboring chromosomal blaOXA-55-like strains isolated from clinical and environment sample.</title>
        <authorList>
            <person name="Ohama Y."/>
            <person name="Aoki K."/>
            <person name="Harada S."/>
            <person name="Moriya K."/>
            <person name="Ishii Y."/>
            <person name="Tateda K."/>
        </authorList>
    </citation>
    <scope>NUCLEOTIDE SEQUENCE [LARGE SCALE GENOMIC DNA]</scope>
    <source>
        <strain evidence="2 3">LMG 23746</strain>
    </source>
</reference>
<name>A0ABQ4NSU7_9GAMM</name>
<comment type="caution">
    <text evidence="2">The sequence shown here is derived from an EMBL/GenBank/DDBJ whole genome shotgun (WGS) entry which is preliminary data.</text>
</comment>
<dbReference type="InterPro" id="IPR036063">
    <property type="entry name" value="Smr_dom_sf"/>
</dbReference>
<dbReference type="RefSeq" id="WP_119977987.1">
    <property type="nucleotide sequence ID" value="NZ_BPFB01000063.1"/>
</dbReference>
<accession>A0ABQ4NSU7</accession>
<proteinExistence type="predicted"/>
<evidence type="ECO:0000313" key="2">
    <source>
        <dbReference type="EMBL" id="GIU02362.1"/>
    </source>
</evidence>
<gene>
    <name evidence="2" type="ORF">TUM4630_33780</name>
</gene>
<keyword evidence="2" id="KW-0255">Endonuclease</keyword>
<protein>
    <submittedName>
        <fullName evidence="2">DNA endonuclease SmrA</fullName>
    </submittedName>
</protein>
<dbReference type="Pfam" id="PF01713">
    <property type="entry name" value="Smr"/>
    <property type="match status" value="1"/>
</dbReference>
<keyword evidence="2" id="KW-0540">Nuclease</keyword>
<dbReference type="PANTHER" id="PTHR35562:SF2">
    <property type="entry name" value="DNA ENDONUCLEASE SMRA-RELATED"/>
    <property type="match status" value="1"/>
</dbReference>
<dbReference type="SUPFAM" id="SSF160443">
    <property type="entry name" value="SMR domain-like"/>
    <property type="match status" value="1"/>
</dbReference>
<dbReference type="SMART" id="SM00463">
    <property type="entry name" value="SMR"/>
    <property type="match status" value="1"/>
</dbReference>
<evidence type="ECO:0000259" key="1">
    <source>
        <dbReference type="PROSITE" id="PS50828"/>
    </source>
</evidence>
<keyword evidence="3" id="KW-1185">Reference proteome</keyword>
<dbReference type="PANTHER" id="PTHR35562">
    <property type="entry name" value="DNA ENDONUCLEASE SMRA-RELATED"/>
    <property type="match status" value="1"/>
</dbReference>
<dbReference type="EMBL" id="BPFB01000063">
    <property type="protein sequence ID" value="GIU02362.1"/>
    <property type="molecule type" value="Genomic_DNA"/>
</dbReference>
<dbReference type="InterPro" id="IPR002625">
    <property type="entry name" value="Smr_dom"/>
</dbReference>
<feature type="domain" description="Smr" evidence="1">
    <location>
        <begin position="94"/>
        <end position="175"/>
    </location>
</feature>
<evidence type="ECO:0000313" key="3">
    <source>
        <dbReference type="Proteomes" id="UP000761574"/>
    </source>
</evidence>
<dbReference type="Gene3D" id="3.30.1370.110">
    <property type="match status" value="1"/>
</dbReference>
<keyword evidence="2" id="KW-0378">Hydrolase</keyword>
<dbReference type="PROSITE" id="PS50828">
    <property type="entry name" value="SMR"/>
    <property type="match status" value="1"/>
</dbReference>
<dbReference type="GO" id="GO:0004519">
    <property type="term" value="F:endonuclease activity"/>
    <property type="evidence" value="ECO:0007669"/>
    <property type="project" value="UniProtKB-KW"/>
</dbReference>
<dbReference type="Proteomes" id="UP000761574">
    <property type="component" value="Unassembled WGS sequence"/>
</dbReference>
<organism evidence="2 3">
    <name type="scientific">Shewanella algidipiscicola</name>
    <dbReference type="NCBI Taxonomy" id="614070"/>
    <lineage>
        <taxon>Bacteria</taxon>
        <taxon>Pseudomonadati</taxon>
        <taxon>Pseudomonadota</taxon>
        <taxon>Gammaproteobacteria</taxon>
        <taxon>Alteromonadales</taxon>
        <taxon>Shewanellaceae</taxon>
        <taxon>Shewanella</taxon>
    </lineage>
</organism>
<sequence>MTEEESAIFLASMADVIPLNGDKTAISSQIASSQSQQHKYFETKRREALSRLSDDLSVIEPVAPDAVISMKSEGVQQQVFKLFRQGQYSMQADIDLKGYNVPRARELLFDFIQRSLSCEYRNVIVIHGTGVHNKPFPALIKSCLAHWLPLIDGVIGYHSAPREWGGAGALMVMLAKSEKARMNTRELTRKGAHLR</sequence>